<comment type="caution">
    <text evidence="1">The sequence shown here is derived from an EMBL/GenBank/DDBJ whole genome shotgun (WGS) entry which is preliminary data.</text>
</comment>
<keyword evidence="2" id="KW-1185">Reference proteome</keyword>
<dbReference type="RefSeq" id="WP_096893996.1">
    <property type="nucleotide sequence ID" value="NZ_BAOS01000013.1"/>
</dbReference>
<sequence length="339" mass="35617">MSFLFKADGSDSAGYGGGSGGGININVGTLSGAGGIRSVGGSNNSPGSGGGGGRIAVYFDDISDFDMDNITAYGGDGSSGDGGAGTIYLKSSVQAHGDLIVDNNNLVTTTDSTPLRSTGKGAITALSATVLTDANASFPVPDPVTGALGLIGLELDPDTNDADTATFTIVDNTETTITIDIADGELTTVAAIGDTYIGEHYFDNLSVINGAKVETQDRIIFNSLFITGGELQAENIYQIGKVETSPIEKLVKHQKDNMQRERDRRRIIDDGRGPKGKARLTKEEKHIINKEFDAHKVKLLIPAQQYDDEAITTETVKEEILDNYKETAKVDAEVGETSG</sequence>
<name>A0A286TXJ4_9BACT</name>
<gene>
    <name evidence="1" type="ORF">SCALIN_C13_0110</name>
</gene>
<dbReference type="Proteomes" id="UP000218542">
    <property type="component" value="Unassembled WGS sequence"/>
</dbReference>
<evidence type="ECO:0000313" key="2">
    <source>
        <dbReference type="Proteomes" id="UP000218542"/>
    </source>
</evidence>
<protein>
    <submittedName>
        <fullName evidence="1">Enoyl-CoA hydratase/carnithine racemase</fullName>
    </submittedName>
</protein>
<organism evidence="1 2">
    <name type="scientific">Candidatus Scalindua japonica</name>
    <dbReference type="NCBI Taxonomy" id="1284222"/>
    <lineage>
        <taxon>Bacteria</taxon>
        <taxon>Pseudomonadati</taxon>
        <taxon>Planctomycetota</taxon>
        <taxon>Candidatus Brocadiia</taxon>
        <taxon>Candidatus Brocadiales</taxon>
        <taxon>Candidatus Scalinduaceae</taxon>
        <taxon>Candidatus Scalindua</taxon>
    </lineage>
</organism>
<evidence type="ECO:0000313" key="1">
    <source>
        <dbReference type="EMBL" id="GAX60597.1"/>
    </source>
</evidence>
<reference evidence="2" key="1">
    <citation type="journal article" date="2017" name="Environ. Microbiol. Rep.">
        <title>Genetic Diversity of Marine Anaerobic Ammonium-Oxidizing Bacteria as Revealed by Genomic and Proteomic Analyses of 'Candidatus Scalindua japonica'.</title>
        <authorList>
            <person name="Oshiki M."/>
            <person name="Mizuto K."/>
            <person name="Kimura Z."/>
            <person name="Kindaichi T."/>
            <person name="Satoh H."/>
            <person name="Okabe S."/>
        </authorList>
    </citation>
    <scope>NUCLEOTIDE SEQUENCE [LARGE SCALE GENOMIC DNA]</scope>
    <source>
        <strain evidence="2">husup-a2</strain>
    </source>
</reference>
<dbReference type="AlphaFoldDB" id="A0A286TXJ4"/>
<proteinExistence type="predicted"/>
<dbReference type="EMBL" id="BAOS01000013">
    <property type="protein sequence ID" value="GAX60597.1"/>
    <property type="molecule type" value="Genomic_DNA"/>
</dbReference>
<accession>A0A286TXJ4</accession>